<evidence type="ECO:0000256" key="1">
    <source>
        <dbReference type="ARBA" id="ARBA00010797"/>
    </source>
</evidence>
<dbReference type="GO" id="GO:0022625">
    <property type="term" value="C:cytosolic large ribosomal subunit"/>
    <property type="evidence" value="ECO:0007669"/>
    <property type="project" value="TreeGrafter"/>
</dbReference>
<dbReference type="PRINTS" id="PR00063">
    <property type="entry name" value="RIBOSOMALL27"/>
</dbReference>
<evidence type="ECO:0000256" key="3">
    <source>
        <dbReference type="ARBA" id="ARBA00023274"/>
    </source>
</evidence>
<dbReference type="InParanoid" id="A0A1H9JZS9"/>
<dbReference type="EMBL" id="FOFB01000019">
    <property type="protein sequence ID" value="SEQ92349.1"/>
    <property type="molecule type" value="Genomic_DNA"/>
</dbReference>
<feature type="region of interest" description="Disordered" evidence="6">
    <location>
        <begin position="1"/>
        <end position="20"/>
    </location>
</feature>
<feature type="compositionally biased region" description="Pro residues" evidence="6">
    <location>
        <begin position="116"/>
        <end position="125"/>
    </location>
</feature>
<keyword evidence="3 5" id="KW-0687">Ribonucleoprotein</keyword>
<dbReference type="RefSeq" id="WP_406603251.1">
    <property type="nucleotide sequence ID" value="NZ_FOFB01000019.1"/>
</dbReference>
<dbReference type="PROSITE" id="PS00831">
    <property type="entry name" value="RIBOSOMAL_L27"/>
    <property type="match status" value="1"/>
</dbReference>
<evidence type="ECO:0000313" key="7">
    <source>
        <dbReference type="EMBL" id="SEQ92349.1"/>
    </source>
</evidence>
<evidence type="ECO:0000256" key="2">
    <source>
        <dbReference type="ARBA" id="ARBA00022980"/>
    </source>
</evidence>
<dbReference type="FunFam" id="2.40.50.100:FF:000060">
    <property type="entry name" value="Apicoplast ribosomal protein L27"/>
    <property type="match status" value="1"/>
</dbReference>
<dbReference type="Proteomes" id="UP000199021">
    <property type="component" value="Unassembled WGS sequence"/>
</dbReference>
<dbReference type="HAMAP" id="MF_00539">
    <property type="entry name" value="Ribosomal_bL27"/>
    <property type="match status" value="1"/>
</dbReference>
<organism evidence="7 8">
    <name type="scientific">Neolewinella agarilytica</name>
    <dbReference type="NCBI Taxonomy" id="478744"/>
    <lineage>
        <taxon>Bacteria</taxon>
        <taxon>Pseudomonadati</taxon>
        <taxon>Bacteroidota</taxon>
        <taxon>Saprospiria</taxon>
        <taxon>Saprospirales</taxon>
        <taxon>Lewinellaceae</taxon>
        <taxon>Neolewinella</taxon>
    </lineage>
</organism>
<feature type="region of interest" description="Disordered" evidence="6">
    <location>
        <begin position="88"/>
        <end position="156"/>
    </location>
</feature>
<dbReference type="Pfam" id="PF01016">
    <property type="entry name" value="Ribosomal_L27"/>
    <property type="match status" value="1"/>
</dbReference>
<dbReference type="GO" id="GO:0006412">
    <property type="term" value="P:translation"/>
    <property type="evidence" value="ECO:0007669"/>
    <property type="project" value="UniProtKB-UniRule"/>
</dbReference>
<evidence type="ECO:0000256" key="5">
    <source>
        <dbReference type="HAMAP-Rule" id="MF_00539"/>
    </source>
</evidence>
<dbReference type="PANTHER" id="PTHR15893:SF0">
    <property type="entry name" value="LARGE RIBOSOMAL SUBUNIT PROTEIN BL27M"/>
    <property type="match status" value="1"/>
</dbReference>
<dbReference type="STRING" id="478744.SAMN05444359_11919"/>
<comment type="similarity">
    <text evidence="1 5">Belongs to the bacterial ribosomal protein bL27 family.</text>
</comment>
<dbReference type="Gene3D" id="2.40.50.100">
    <property type="match status" value="1"/>
</dbReference>
<dbReference type="SUPFAM" id="SSF110324">
    <property type="entry name" value="Ribosomal L27 protein-like"/>
    <property type="match status" value="1"/>
</dbReference>
<reference evidence="8" key="1">
    <citation type="submission" date="2016-10" db="EMBL/GenBank/DDBJ databases">
        <authorList>
            <person name="Varghese N."/>
            <person name="Submissions S."/>
        </authorList>
    </citation>
    <scope>NUCLEOTIDE SEQUENCE [LARGE SCALE GENOMIC DNA]</scope>
    <source>
        <strain evidence="8">DSM 24740</strain>
    </source>
</reference>
<sequence length="302" mass="32461">MAHKKGVGSTDNGRDSNSKRLGVKLFGGQAAKAGNIIIRQRGTKYHPGENVYMGRDYTIHAKVDGKVTFKKSYRNRMYVSILPEGEVAAPAPKPAPAKAKKAAPAPKPVEAKKPEPAPAPAPKPEPAAEVQKAAAIPAEAPAKKAPAKKSSKIELPSGKKIKQDDLKVVEGIGPKIEGLLHAIDTSKPGVNSLRLLWKKYRRCSMKLAHATAFTTPPPGLSRHCLLLTRSGQNWKSSRTNLTAVSRRSNSSPPTLVCRLYLIKPGRASRTAGLFVSVRFVTNFTAEPFSGSGSTTKACLLRY</sequence>
<protein>
    <recommendedName>
        <fullName evidence="4 5">Large ribosomal subunit protein bL27</fullName>
    </recommendedName>
</protein>
<feature type="compositionally biased region" description="Low complexity" evidence="6">
    <location>
        <begin position="127"/>
        <end position="144"/>
    </location>
</feature>
<keyword evidence="8" id="KW-1185">Reference proteome</keyword>
<name>A0A1H9JZS9_9BACT</name>
<dbReference type="InterPro" id="IPR018261">
    <property type="entry name" value="Ribosomal_bL27_CS"/>
</dbReference>
<gene>
    <name evidence="5" type="primary">rpmA</name>
    <name evidence="7" type="ORF">SAMN05444359_11919</name>
</gene>
<evidence type="ECO:0000256" key="4">
    <source>
        <dbReference type="ARBA" id="ARBA00035175"/>
    </source>
</evidence>
<proteinExistence type="inferred from homology"/>
<dbReference type="InterPro" id="IPR001684">
    <property type="entry name" value="Ribosomal_bL27"/>
</dbReference>
<dbReference type="NCBIfam" id="TIGR00062">
    <property type="entry name" value="L27"/>
    <property type="match status" value="1"/>
</dbReference>
<accession>A0A1H9JZS9</accession>
<evidence type="ECO:0000313" key="8">
    <source>
        <dbReference type="Proteomes" id="UP000199021"/>
    </source>
</evidence>
<dbReference type="GO" id="GO:0003735">
    <property type="term" value="F:structural constituent of ribosome"/>
    <property type="evidence" value="ECO:0007669"/>
    <property type="project" value="InterPro"/>
</dbReference>
<evidence type="ECO:0000256" key="6">
    <source>
        <dbReference type="SAM" id="MobiDB-lite"/>
    </source>
</evidence>
<dbReference type="AlphaFoldDB" id="A0A1H9JZS9"/>
<dbReference type="PANTHER" id="PTHR15893">
    <property type="entry name" value="RIBOSOMAL PROTEIN L27"/>
    <property type="match status" value="1"/>
</dbReference>
<keyword evidence="2 5" id="KW-0689">Ribosomal protein</keyword>